<feature type="transmembrane region" description="Helical" evidence="1">
    <location>
        <begin position="7"/>
        <end position="26"/>
    </location>
</feature>
<dbReference type="InterPro" id="IPR050879">
    <property type="entry name" value="Acyltransferase_3"/>
</dbReference>
<keyword evidence="4" id="KW-1185">Reference proteome</keyword>
<dbReference type="EMBL" id="VOEJ01000004">
    <property type="protein sequence ID" value="TWR29430.1"/>
    <property type="molecule type" value="Genomic_DNA"/>
</dbReference>
<dbReference type="GO" id="GO:0016747">
    <property type="term" value="F:acyltransferase activity, transferring groups other than amino-acyl groups"/>
    <property type="evidence" value="ECO:0007669"/>
    <property type="project" value="InterPro"/>
</dbReference>
<dbReference type="GO" id="GO:0016020">
    <property type="term" value="C:membrane"/>
    <property type="evidence" value="ECO:0007669"/>
    <property type="project" value="TreeGrafter"/>
</dbReference>
<proteinExistence type="predicted"/>
<evidence type="ECO:0000313" key="3">
    <source>
        <dbReference type="EMBL" id="TWR29430.1"/>
    </source>
</evidence>
<reference evidence="3 4" key="1">
    <citation type="submission" date="2019-07" db="EMBL/GenBank/DDBJ databases">
        <authorList>
            <person name="Kim J."/>
        </authorList>
    </citation>
    <scope>NUCLEOTIDE SEQUENCE [LARGE SCALE GENOMIC DNA]</scope>
    <source>
        <strain evidence="4">dk17</strain>
    </source>
</reference>
<evidence type="ECO:0000259" key="2">
    <source>
        <dbReference type="Pfam" id="PF01757"/>
    </source>
</evidence>
<dbReference type="PANTHER" id="PTHR23028:SF53">
    <property type="entry name" value="ACYL_TRANSF_3 DOMAIN-CONTAINING PROTEIN"/>
    <property type="match status" value="1"/>
</dbReference>
<name>A0A563UDM1_9SPHI</name>
<feature type="domain" description="Acyltransferase 3" evidence="2">
    <location>
        <begin position="7"/>
        <end position="116"/>
    </location>
</feature>
<evidence type="ECO:0000256" key="1">
    <source>
        <dbReference type="SAM" id="Phobius"/>
    </source>
</evidence>
<organism evidence="3 4">
    <name type="scientific">Mucilaginibacter pallidiroseus</name>
    <dbReference type="NCBI Taxonomy" id="2599295"/>
    <lineage>
        <taxon>Bacteria</taxon>
        <taxon>Pseudomonadati</taxon>
        <taxon>Bacteroidota</taxon>
        <taxon>Sphingobacteriia</taxon>
        <taxon>Sphingobacteriales</taxon>
        <taxon>Sphingobacteriaceae</taxon>
        <taxon>Mucilaginibacter</taxon>
    </lineage>
</organism>
<dbReference type="PANTHER" id="PTHR23028">
    <property type="entry name" value="ACETYLTRANSFERASE"/>
    <property type="match status" value="1"/>
</dbReference>
<dbReference type="OrthoDB" id="290051at2"/>
<sequence>MPYNKNAFDALRILLCLFVFVSHGYLLAGIDDTEPLKVFSKGQVNLGNIGVAAFFALSGFLITASFTRTANPLRFLYNRVLRILPGFWACLLVTAFILAPAMHYLNNATFANFNFLQPGGSLSFVKNNALLSIGQWGVSDATAKSYYQASINGSLWSL</sequence>
<feature type="transmembrane region" description="Helical" evidence="1">
    <location>
        <begin position="46"/>
        <end position="66"/>
    </location>
</feature>
<keyword evidence="1" id="KW-0812">Transmembrane</keyword>
<keyword evidence="3" id="KW-0012">Acyltransferase</keyword>
<dbReference type="AlphaFoldDB" id="A0A563UDM1"/>
<keyword evidence="1" id="KW-1133">Transmembrane helix</keyword>
<dbReference type="InterPro" id="IPR002656">
    <property type="entry name" value="Acyl_transf_3_dom"/>
</dbReference>
<dbReference type="Pfam" id="PF01757">
    <property type="entry name" value="Acyl_transf_3"/>
    <property type="match status" value="1"/>
</dbReference>
<dbReference type="GO" id="GO:0000271">
    <property type="term" value="P:polysaccharide biosynthetic process"/>
    <property type="evidence" value="ECO:0007669"/>
    <property type="project" value="TreeGrafter"/>
</dbReference>
<keyword evidence="1" id="KW-0472">Membrane</keyword>
<keyword evidence="3" id="KW-0808">Transferase</keyword>
<dbReference type="RefSeq" id="WP_146381919.1">
    <property type="nucleotide sequence ID" value="NZ_VOEJ01000004.1"/>
</dbReference>
<dbReference type="Proteomes" id="UP000320042">
    <property type="component" value="Unassembled WGS sequence"/>
</dbReference>
<protein>
    <submittedName>
        <fullName evidence="3">Acyltransferase</fullName>
    </submittedName>
</protein>
<evidence type="ECO:0000313" key="4">
    <source>
        <dbReference type="Proteomes" id="UP000320042"/>
    </source>
</evidence>
<gene>
    <name evidence="3" type="ORF">FPZ43_10795</name>
</gene>
<comment type="caution">
    <text evidence="3">The sequence shown here is derived from an EMBL/GenBank/DDBJ whole genome shotgun (WGS) entry which is preliminary data.</text>
</comment>
<feature type="transmembrane region" description="Helical" evidence="1">
    <location>
        <begin position="87"/>
        <end position="105"/>
    </location>
</feature>
<accession>A0A563UDM1</accession>